<keyword evidence="4" id="KW-1003">Cell membrane</keyword>
<keyword evidence="9 10" id="KW-0472">Membrane</keyword>
<comment type="caution">
    <text evidence="12">The sequence shown here is derived from an EMBL/GenBank/DDBJ whole genome shotgun (WGS) entry which is preliminary data.</text>
</comment>
<dbReference type="AlphaFoldDB" id="A0A5C8PNS6"/>
<dbReference type="GO" id="GO:0043190">
    <property type="term" value="C:ATP-binding cassette (ABC) transporter complex"/>
    <property type="evidence" value="ECO:0007669"/>
    <property type="project" value="InterPro"/>
</dbReference>
<dbReference type="InterPro" id="IPR000412">
    <property type="entry name" value="ABC_2_transport"/>
</dbReference>
<proteinExistence type="inferred from homology"/>
<keyword evidence="7 10" id="KW-1133">Transmembrane helix</keyword>
<feature type="domain" description="ABC-2 type transporter transmembrane" evidence="11">
    <location>
        <begin position="22"/>
        <end position="228"/>
    </location>
</feature>
<sequence>MHISTGTTQSTFALLQLQFRVIVAIMLRDIRTRFFGHGVGYLVMIGWPLVHILILLAIFTLLGRSTPYGESLTLFFATGLVPFMAYSYISRWTMMALIFNKALLAFPVIKTLDVLFARTLLEALGHFCSIILLLFILWMFGIDFMPMDLVQACYALGAAMLLGAGFGIVNGIIAMAVPTWGTGYALVIVAMYMISGIYFVPSAMPEIVRYLLSFNPVLQTVEWMRSAYYEGYSTILDKSYAIWFGLVHISVGLVIERFVRGHLLMAR</sequence>
<comment type="subcellular location">
    <subcellularLocation>
        <location evidence="1">Cell membrane</location>
        <topology evidence="1">Multi-pass membrane protein</topology>
    </subcellularLocation>
</comment>
<dbReference type="GO" id="GO:0015920">
    <property type="term" value="P:lipopolysaccharide transport"/>
    <property type="evidence" value="ECO:0007669"/>
    <property type="project" value="TreeGrafter"/>
</dbReference>
<dbReference type="PRINTS" id="PR00164">
    <property type="entry name" value="ABC2TRNSPORT"/>
</dbReference>
<comment type="similarity">
    <text evidence="2">Belongs to the ABC-2 integral membrane protein family.</text>
</comment>
<feature type="transmembrane region" description="Helical" evidence="10">
    <location>
        <begin position="39"/>
        <end position="62"/>
    </location>
</feature>
<evidence type="ECO:0000256" key="10">
    <source>
        <dbReference type="SAM" id="Phobius"/>
    </source>
</evidence>
<evidence type="ECO:0000256" key="2">
    <source>
        <dbReference type="ARBA" id="ARBA00007783"/>
    </source>
</evidence>
<feature type="transmembrane region" description="Helical" evidence="10">
    <location>
        <begin position="154"/>
        <end position="177"/>
    </location>
</feature>
<dbReference type="OrthoDB" id="8479094at2"/>
<evidence type="ECO:0000256" key="5">
    <source>
        <dbReference type="ARBA" id="ARBA00022597"/>
    </source>
</evidence>
<dbReference type="Proteomes" id="UP000321638">
    <property type="component" value="Unassembled WGS sequence"/>
</dbReference>
<dbReference type="PANTHER" id="PTHR30413:SF10">
    <property type="entry name" value="CAPSULE POLYSACCHARIDE EXPORT INNER-MEMBRANE PROTEIN CTRC"/>
    <property type="match status" value="1"/>
</dbReference>
<evidence type="ECO:0000256" key="1">
    <source>
        <dbReference type="ARBA" id="ARBA00004651"/>
    </source>
</evidence>
<dbReference type="InterPro" id="IPR013525">
    <property type="entry name" value="ABC2_TM"/>
</dbReference>
<keyword evidence="13" id="KW-1185">Reference proteome</keyword>
<dbReference type="PANTHER" id="PTHR30413">
    <property type="entry name" value="INNER MEMBRANE TRANSPORT PERMEASE"/>
    <property type="match status" value="1"/>
</dbReference>
<keyword evidence="3" id="KW-0813">Transport</keyword>
<evidence type="ECO:0000256" key="8">
    <source>
        <dbReference type="ARBA" id="ARBA00023047"/>
    </source>
</evidence>
<keyword evidence="8" id="KW-0625">Polysaccharide transport</keyword>
<dbReference type="GO" id="GO:0140359">
    <property type="term" value="F:ABC-type transporter activity"/>
    <property type="evidence" value="ECO:0007669"/>
    <property type="project" value="InterPro"/>
</dbReference>
<evidence type="ECO:0000256" key="9">
    <source>
        <dbReference type="ARBA" id="ARBA00023136"/>
    </source>
</evidence>
<feature type="transmembrane region" description="Helical" evidence="10">
    <location>
        <begin position="183"/>
        <end position="200"/>
    </location>
</feature>
<evidence type="ECO:0000256" key="6">
    <source>
        <dbReference type="ARBA" id="ARBA00022692"/>
    </source>
</evidence>
<evidence type="ECO:0000259" key="11">
    <source>
        <dbReference type="Pfam" id="PF01061"/>
    </source>
</evidence>
<dbReference type="RefSeq" id="WP_147847483.1">
    <property type="nucleotide sequence ID" value="NZ_VDUZ01000013.1"/>
</dbReference>
<evidence type="ECO:0000256" key="3">
    <source>
        <dbReference type="ARBA" id="ARBA00022448"/>
    </source>
</evidence>
<dbReference type="EMBL" id="VDUZ01000013">
    <property type="protein sequence ID" value="TXL75681.1"/>
    <property type="molecule type" value="Genomic_DNA"/>
</dbReference>
<dbReference type="Pfam" id="PF01061">
    <property type="entry name" value="ABC2_membrane"/>
    <property type="match status" value="1"/>
</dbReference>
<feature type="transmembrane region" description="Helical" evidence="10">
    <location>
        <begin position="123"/>
        <end position="142"/>
    </location>
</feature>
<evidence type="ECO:0000256" key="7">
    <source>
        <dbReference type="ARBA" id="ARBA00022989"/>
    </source>
</evidence>
<protein>
    <recommendedName>
        <fullName evidence="11">ABC-2 type transporter transmembrane domain-containing protein</fullName>
    </recommendedName>
</protein>
<keyword evidence="5" id="KW-0762">Sugar transport</keyword>
<dbReference type="GO" id="GO:0015774">
    <property type="term" value="P:polysaccharide transport"/>
    <property type="evidence" value="ECO:0007669"/>
    <property type="project" value="UniProtKB-KW"/>
</dbReference>
<evidence type="ECO:0000313" key="13">
    <source>
        <dbReference type="Proteomes" id="UP000321638"/>
    </source>
</evidence>
<organism evidence="12 13">
    <name type="scientific">Vineibacter terrae</name>
    <dbReference type="NCBI Taxonomy" id="2586908"/>
    <lineage>
        <taxon>Bacteria</taxon>
        <taxon>Pseudomonadati</taxon>
        <taxon>Pseudomonadota</taxon>
        <taxon>Alphaproteobacteria</taxon>
        <taxon>Hyphomicrobiales</taxon>
        <taxon>Vineibacter</taxon>
    </lineage>
</organism>
<gene>
    <name evidence="12" type="ORF">FHP25_13595</name>
</gene>
<accession>A0A5C8PNS6</accession>
<evidence type="ECO:0000313" key="12">
    <source>
        <dbReference type="EMBL" id="TXL75681.1"/>
    </source>
</evidence>
<evidence type="ECO:0000256" key="4">
    <source>
        <dbReference type="ARBA" id="ARBA00022475"/>
    </source>
</evidence>
<feature type="transmembrane region" description="Helical" evidence="10">
    <location>
        <begin position="240"/>
        <end position="259"/>
    </location>
</feature>
<reference evidence="12 13" key="1">
    <citation type="submission" date="2019-06" db="EMBL/GenBank/DDBJ databases">
        <title>New taxonomy in bacterial strain CC-CFT640, isolated from vineyard.</title>
        <authorList>
            <person name="Lin S.-Y."/>
            <person name="Tsai C.-F."/>
            <person name="Young C.-C."/>
        </authorList>
    </citation>
    <scope>NUCLEOTIDE SEQUENCE [LARGE SCALE GENOMIC DNA]</scope>
    <source>
        <strain evidence="12 13">CC-CFT640</strain>
    </source>
</reference>
<feature type="transmembrane region" description="Helical" evidence="10">
    <location>
        <begin position="68"/>
        <end position="89"/>
    </location>
</feature>
<keyword evidence="6 10" id="KW-0812">Transmembrane</keyword>
<name>A0A5C8PNS6_9HYPH</name>